<sequence length="123" mass="12932">MERELHLVQEFIANAPVAPQHPLSSITASGIRAVPLPPSFIQPSVESGVVLAVVSLVEDGSLGGSGPCCFVQNAAAAMRKAVPRTRCSDEYLVKVVLEQAVPHGLNVDLDSGNSEFRGINSPD</sequence>
<reference evidence="1" key="1">
    <citation type="submission" date="2021-07" db="EMBL/GenBank/DDBJ databases">
        <title>Pseudohoeflea marina sp. nov. a polyhydroxyalcanoate-producing bacterium.</title>
        <authorList>
            <person name="Zheng W."/>
            <person name="Yu S."/>
            <person name="Huang Y."/>
        </authorList>
    </citation>
    <scope>NUCLEOTIDE SEQUENCE</scope>
    <source>
        <strain evidence="1">DP4N28-3</strain>
    </source>
</reference>
<organism evidence="1 2">
    <name type="scientific">Pseudohoeflea coraliihabitans</name>
    <dbReference type="NCBI Taxonomy" id="2860393"/>
    <lineage>
        <taxon>Bacteria</taxon>
        <taxon>Pseudomonadati</taxon>
        <taxon>Pseudomonadota</taxon>
        <taxon>Alphaproteobacteria</taxon>
        <taxon>Hyphomicrobiales</taxon>
        <taxon>Rhizobiaceae</taxon>
        <taxon>Pseudohoeflea</taxon>
    </lineage>
</organism>
<name>A0ABS6WMH0_9HYPH</name>
<keyword evidence="2" id="KW-1185">Reference proteome</keyword>
<accession>A0ABS6WMH0</accession>
<dbReference type="RefSeq" id="WP_219201093.1">
    <property type="nucleotide sequence ID" value="NZ_JAHWQX010000002.1"/>
</dbReference>
<evidence type="ECO:0000313" key="1">
    <source>
        <dbReference type="EMBL" id="MBW3097161.1"/>
    </source>
</evidence>
<proteinExistence type="predicted"/>
<dbReference type="EMBL" id="JAHWQX010000002">
    <property type="protein sequence ID" value="MBW3097161.1"/>
    <property type="molecule type" value="Genomic_DNA"/>
</dbReference>
<gene>
    <name evidence="1" type="ORF">KY465_07700</name>
</gene>
<evidence type="ECO:0000313" key="2">
    <source>
        <dbReference type="Proteomes" id="UP001430804"/>
    </source>
</evidence>
<protein>
    <submittedName>
        <fullName evidence="1">Uncharacterized protein</fullName>
    </submittedName>
</protein>
<dbReference type="Proteomes" id="UP001430804">
    <property type="component" value="Unassembled WGS sequence"/>
</dbReference>
<comment type="caution">
    <text evidence="1">The sequence shown here is derived from an EMBL/GenBank/DDBJ whole genome shotgun (WGS) entry which is preliminary data.</text>
</comment>